<proteinExistence type="predicted"/>
<gene>
    <name evidence="1" type="ORF">T265_07265</name>
</gene>
<dbReference type="KEGG" id="ovi:T265_07265"/>
<evidence type="ECO:0000313" key="1">
    <source>
        <dbReference type="EMBL" id="KER25223.1"/>
    </source>
</evidence>
<dbReference type="AlphaFoldDB" id="A0A074ZDH5"/>
<sequence>MGSVKARLLAPQCRPYYVLIISVFTAIYLVITGLVVDNRYESKLQGPTSSTMDKTVGAFDILAVILLIVTLVLIFMAIILDQKRKLVNLICFVLLTVTLAITLGTTYSLQANTHTPIPAMPTPFCAIMAAMVAVFLSLMILILPCLEARQ</sequence>
<accession>A0A074ZDH5</accession>
<name>A0A074ZDH5_OPIVI</name>
<reference evidence="1 2" key="1">
    <citation type="submission" date="2013-11" db="EMBL/GenBank/DDBJ databases">
        <title>Opisthorchis viverrini - life in the bile duct.</title>
        <authorList>
            <person name="Young N.D."/>
            <person name="Nagarajan N."/>
            <person name="Lin S.J."/>
            <person name="Korhonen P.K."/>
            <person name="Jex A.R."/>
            <person name="Hall R.S."/>
            <person name="Safavi-Hemami H."/>
            <person name="Kaewkong W."/>
            <person name="Bertrand D."/>
            <person name="Gao S."/>
            <person name="Seet Q."/>
            <person name="Wongkham S."/>
            <person name="Teh B.T."/>
            <person name="Wongkham C."/>
            <person name="Intapan P.M."/>
            <person name="Maleewong W."/>
            <person name="Yang X."/>
            <person name="Hu M."/>
            <person name="Wang Z."/>
            <person name="Hofmann A."/>
            <person name="Sternberg P.W."/>
            <person name="Tan P."/>
            <person name="Wang J."/>
            <person name="Gasser R.B."/>
        </authorList>
    </citation>
    <scope>NUCLEOTIDE SEQUENCE [LARGE SCALE GENOMIC DNA]</scope>
</reference>
<protein>
    <submittedName>
        <fullName evidence="1">Uncharacterized protein</fullName>
    </submittedName>
</protein>
<dbReference type="OrthoDB" id="6275211at2759"/>
<organism evidence="1 2">
    <name type="scientific">Opisthorchis viverrini</name>
    <name type="common">Southeast Asian liver fluke</name>
    <dbReference type="NCBI Taxonomy" id="6198"/>
    <lineage>
        <taxon>Eukaryota</taxon>
        <taxon>Metazoa</taxon>
        <taxon>Spiralia</taxon>
        <taxon>Lophotrochozoa</taxon>
        <taxon>Platyhelminthes</taxon>
        <taxon>Trematoda</taxon>
        <taxon>Digenea</taxon>
        <taxon>Opisthorchiida</taxon>
        <taxon>Opisthorchiata</taxon>
        <taxon>Opisthorchiidae</taxon>
        <taxon>Opisthorchis</taxon>
    </lineage>
</organism>
<dbReference type="Proteomes" id="UP000054324">
    <property type="component" value="Unassembled WGS sequence"/>
</dbReference>
<keyword evidence="2" id="KW-1185">Reference proteome</keyword>
<dbReference type="RefSeq" id="XP_009171007.1">
    <property type="nucleotide sequence ID" value="XM_009172743.1"/>
</dbReference>
<dbReference type="EMBL" id="KL596783">
    <property type="protein sequence ID" value="KER25223.1"/>
    <property type="molecule type" value="Genomic_DNA"/>
</dbReference>
<dbReference type="GeneID" id="20321444"/>
<evidence type="ECO:0000313" key="2">
    <source>
        <dbReference type="Proteomes" id="UP000054324"/>
    </source>
</evidence>
<dbReference type="CTD" id="20321444"/>